<keyword evidence="3" id="KW-1185">Reference proteome</keyword>
<dbReference type="Pfam" id="PF11086">
    <property type="entry name" value="DUF2878"/>
    <property type="match status" value="1"/>
</dbReference>
<evidence type="ECO:0000313" key="3">
    <source>
        <dbReference type="Proteomes" id="UP000189431"/>
    </source>
</evidence>
<feature type="transmembrane region" description="Helical" evidence="1">
    <location>
        <begin position="42"/>
        <end position="67"/>
    </location>
</feature>
<feature type="transmembrane region" description="Helical" evidence="1">
    <location>
        <begin position="73"/>
        <end position="93"/>
    </location>
</feature>
<feature type="transmembrane region" description="Helical" evidence="1">
    <location>
        <begin position="102"/>
        <end position="120"/>
    </location>
</feature>
<reference evidence="3" key="1">
    <citation type="submission" date="2017-01" db="EMBL/GenBank/DDBJ databases">
        <title>Draft genome of the species Salinivibrio costicola subsp. alcaliphilus.</title>
        <authorList>
            <person name="Lopez-Hermoso C."/>
            <person name="De La Haba R."/>
            <person name="Sanchez-Porro C."/>
            <person name="Ventosa A."/>
        </authorList>
    </citation>
    <scope>NUCLEOTIDE SEQUENCE [LARGE SCALE GENOMIC DNA]</scope>
    <source>
        <strain evidence="3">CBH448</strain>
    </source>
</reference>
<dbReference type="InterPro" id="IPR021306">
    <property type="entry name" value="DUF2878"/>
</dbReference>
<feature type="transmembrane region" description="Helical" evidence="1">
    <location>
        <begin position="132"/>
        <end position="157"/>
    </location>
</feature>
<name>A0ABX3KT03_SALCS</name>
<keyword evidence="1" id="KW-0472">Membrane</keyword>
<keyword evidence="1" id="KW-0812">Transmembrane</keyword>
<dbReference type="RefSeq" id="WP_025744577.1">
    <property type="nucleotide sequence ID" value="NZ_MUFR01000008.1"/>
</dbReference>
<dbReference type="Proteomes" id="UP000189431">
    <property type="component" value="Unassembled WGS sequence"/>
</dbReference>
<sequence length="172" mass="19085">MRFVLISLLFNVYWFSAAIGPPSLQWLMGAMLLAAIAYDRTVIAGILTLAPLGIIGDSVMLYTQWLAVDTSSLIMPSWLILLWLGFCAFAWLMRELVLARPIWLITCIGSVGGASSYLAGERLGALSFPQSFWITGVVLLGVWAIYSVLFVVLMRWLQHKVEARMAATRGQQ</sequence>
<feature type="transmembrane region" description="Helical" evidence="1">
    <location>
        <begin position="12"/>
        <end position="35"/>
    </location>
</feature>
<evidence type="ECO:0000256" key="1">
    <source>
        <dbReference type="SAM" id="Phobius"/>
    </source>
</evidence>
<proteinExistence type="predicted"/>
<comment type="caution">
    <text evidence="2">The sequence shown here is derived from an EMBL/GenBank/DDBJ whole genome shotgun (WGS) entry which is preliminary data.</text>
</comment>
<protein>
    <recommendedName>
        <fullName evidence="4">DUF2878 domain-containing protein</fullName>
    </recommendedName>
</protein>
<keyword evidence="1" id="KW-1133">Transmembrane helix</keyword>
<accession>A0ABX3KT03</accession>
<gene>
    <name evidence="2" type="ORF">BZJ21_04245</name>
</gene>
<evidence type="ECO:0008006" key="4">
    <source>
        <dbReference type="Google" id="ProtNLM"/>
    </source>
</evidence>
<evidence type="ECO:0000313" key="2">
    <source>
        <dbReference type="EMBL" id="OOF34720.1"/>
    </source>
</evidence>
<dbReference type="EMBL" id="MUFR01000008">
    <property type="protein sequence ID" value="OOF34720.1"/>
    <property type="molecule type" value="Genomic_DNA"/>
</dbReference>
<organism evidence="2 3">
    <name type="scientific">Salinivibrio costicola subsp. alcaliphilus</name>
    <dbReference type="NCBI Taxonomy" id="272773"/>
    <lineage>
        <taxon>Bacteria</taxon>
        <taxon>Pseudomonadati</taxon>
        <taxon>Pseudomonadota</taxon>
        <taxon>Gammaproteobacteria</taxon>
        <taxon>Vibrionales</taxon>
        <taxon>Vibrionaceae</taxon>
        <taxon>Salinivibrio</taxon>
    </lineage>
</organism>